<proteinExistence type="predicted"/>
<reference evidence="1 2" key="1">
    <citation type="submission" date="2016-12" db="EMBL/GenBank/DDBJ databases">
        <authorList>
            <person name="Song W.-J."/>
            <person name="Kurnit D.M."/>
        </authorList>
    </citation>
    <scope>NUCLEOTIDE SEQUENCE [LARGE SCALE GENOMIC DNA]</scope>
    <source>
        <strain evidence="1 2">CGB1038-1_S1</strain>
    </source>
</reference>
<gene>
    <name evidence="1" type="ORF">BTN92_13780</name>
</gene>
<accession>A0A1V2UCZ9</accession>
<name>A0A1V2UCZ9_ENTMU</name>
<organism evidence="1 2">
    <name type="scientific">Enterococcus mundtii</name>
    <dbReference type="NCBI Taxonomy" id="53346"/>
    <lineage>
        <taxon>Bacteria</taxon>
        <taxon>Bacillati</taxon>
        <taxon>Bacillota</taxon>
        <taxon>Bacilli</taxon>
        <taxon>Lactobacillales</taxon>
        <taxon>Enterococcaceae</taxon>
        <taxon>Enterococcus</taxon>
    </lineage>
</organism>
<dbReference type="Proteomes" id="UP000189299">
    <property type="component" value="Unassembled WGS sequence"/>
</dbReference>
<comment type="caution">
    <text evidence="1">The sequence shown here is derived from an EMBL/GenBank/DDBJ whole genome shotgun (WGS) entry which is preliminary data.</text>
</comment>
<sequence>MMERRREINADQNQKKKVFIHFRDRNFFTKRKMIMKCLRIIEKRNPNQNSKSQKSTHYI</sequence>
<dbReference type="EMBL" id="MSTR01000016">
    <property type="protein sequence ID" value="ONN41134.1"/>
    <property type="molecule type" value="Genomic_DNA"/>
</dbReference>
<dbReference type="AlphaFoldDB" id="A0A1V2UCZ9"/>
<evidence type="ECO:0000313" key="2">
    <source>
        <dbReference type="Proteomes" id="UP000189299"/>
    </source>
</evidence>
<evidence type="ECO:0000313" key="1">
    <source>
        <dbReference type="EMBL" id="ONN41134.1"/>
    </source>
</evidence>
<protein>
    <submittedName>
        <fullName evidence="1">Uncharacterized protein</fullName>
    </submittedName>
</protein>